<feature type="domain" description="LppM" evidence="3">
    <location>
        <begin position="22"/>
        <end position="173"/>
    </location>
</feature>
<evidence type="ECO:0000313" key="4">
    <source>
        <dbReference type="EMBL" id="GFI40847.1"/>
    </source>
</evidence>
<keyword evidence="1" id="KW-1133">Transmembrane helix</keyword>
<proteinExistence type="predicted"/>
<dbReference type="Pfam" id="PF21946">
    <property type="entry name" value="LppM"/>
    <property type="match status" value="1"/>
</dbReference>
<organism evidence="4 5">
    <name type="scientific">Thomasclavelia cocleata</name>
    <dbReference type="NCBI Taxonomy" id="69824"/>
    <lineage>
        <taxon>Bacteria</taxon>
        <taxon>Bacillati</taxon>
        <taxon>Bacillota</taxon>
        <taxon>Erysipelotrichia</taxon>
        <taxon>Erysipelotrichales</taxon>
        <taxon>Coprobacillaceae</taxon>
        <taxon>Thomasclavelia</taxon>
    </lineage>
</organism>
<evidence type="ECO:0000259" key="3">
    <source>
        <dbReference type="Pfam" id="PF21946"/>
    </source>
</evidence>
<dbReference type="PROSITE" id="PS51257">
    <property type="entry name" value="PROKAR_LIPOPROTEIN"/>
    <property type="match status" value="1"/>
</dbReference>
<evidence type="ECO:0000313" key="5">
    <source>
        <dbReference type="Proteomes" id="UP000490821"/>
    </source>
</evidence>
<name>A0A829Z9X0_9FIRM</name>
<sequence length="228" mass="24972">MKKLLKLLTVCVMLLALTGCMKVRYQINITDKDKADVNLTMLYSKEMMDTYNMTQESIKEQLKADDTYAEWDLKSVNEKIDGEQYVGFKATAPEDVTKEILDSLTVKGDKYTLKLKGDDVSGDFNTSEFEQLGYSMDQLEKMGLEVSIKIAMPGEIKSSTVGKIENGVVTLGLTDLDKLTSDVTIVSEKSGSSSSFGSTGLIIGGIALVAVVAAGGGFYFYKKKNENN</sequence>
<dbReference type="EMBL" id="BLMI01000097">
    <property type="protein sequence ID" value="GFI40847.1"/>
    <property type="molecule type" value="Genomic_DNA"/>
</dbReference>
<dbReference type="AlphaFoldDB" id="A0A829Z9X0"/>
<dbReference type="RefSeq" id="WP_172472274.1">
    <property type="nucleotide sequence ID" value="NZ_BLMI01000097.1"/>
</dbReference>
<comment type="caution">
    <text evidence="4">The sequence shown here is derived from an EMBL/GenBank/DDBJ whole genome shotgun (WGS) entry which is preliminary data.</text>
</comment>
<keyword evidence="2" id="KW-0732">Signal</keyword>
<feature type="chain" id="PRO_5038831782" description="LppM domain-containing protein" evidence="2">
    <location>
        <begin position="22"/>
        <end position="228"/>
    </location>
</feature>
<accession>A0A829Z9X0</accession>
<keyword evidence="1" id="KW-0812">Transmembrane</keyword>
<evidence type="ECO:0000256" key="2">
    <source>
        <dbReference type="SAM" id="SignalP"/>
    </source>
</evidence>
<gene>
    <name evidence="4" type="ORF">IMSAGC017_00884</name>
</gene>
<keyword evidence="1" id="KW-0472">Membrane</keyword>
<evidence type="ECO:0000256" key="1">
    <source>
        <dbReference type="SAM" id="Phobius"/>
    </source>
</evidence>
<feature type="signal peptide" evidence="2">
    <location>
        <begin position="1"/>
        <end position="21"/>
    </location>
</feature>
<reference evidence="4 5" key="1">
    <citation type="journal article" date="2020" name="Microbiome">
        <title>Single-cell genomics of uncultured bacteria reveals dietary fiber responders in the mouse gut microbiota.</title>
        <authorList>
            <person name="Chijiiwa R."/>
            <person name="Hosokawa M."/>
            <person name="Kogawa M."/>
            <person name="Nishikawa Y."/>
            <person name="Ide K."/>
            <person name="Sakanashi C."/>
            <person name="Takahashi K."/>
            <person name="Takeyama H."/>
        </authorList>
    </citation>
    <scope>NUCLEOTIDE SEQUENCE [LARGE SCALE GENOMIC DNA]</scope>
    <source>
        <strain evidence="4">IMSAGC_017</strain>
    </source>
</reference>
<protein>
    <recommendedName>
        <fullName evidence="3">LppM domain-containing protein</fullName>
    </recommendedName>
</protein>
<dbReference type="Proteomes" id="UP000490821">
    <property type="component" value="Unassembled WGS sequence"/>
</dbReference>
<feature type="transmembrane region" description="Helical" evidence="1">
    <location>
        <begin position="200"/>
        <end position="221"/>
    </location>
</feature>
<dbReference type="InterPro" id="IPR053807">
    <property type="entry name" value="LppM"/>
</dbReference>